<dbReference type="Proteomes" id="UP000193920">
    <property type="component" value="Unassembled WGS sequence"/>
</dbReference>
<dbReference type="Pfam" id="PF01613">
    <property type="entry name" value="Flavin_Reduct"/>
    <property type="match status" value="1"/>
</dbReference>
<gene>
    <name evidence="6" type="ORF">LY90DRAFT_676273</name>
</gene>
<comment type="caution">
    <text evidence="6">The sequence shown here is derived from an EMBL/GenBank/DDBJ whole genome shotgun (WGS) entry which is preliminary data.</text>
</comment>
<organism evidence="6 7">
    <name type="scientific">Neocallimastix californiae</name>
    <dbReference type="NCBI Taxonomy" id="1754190"/>
    <lineage>
        <taxon>Eukaryota</taxon>
        <taxon>Fungi</taxon>
        <taxon>Fungi incertae sedis</taxon>
        <taxon>Chytridiomycota</taxon>
        <taxon>Chytridiomycota incertae sedis</taxon>
        <taxon>Neocallimastigomycetes</taxon>
        <taxon>Neocallimastigales</taxon>
        <taxon>Neocallimastigaceae</taxon>
        <taxon>Neocallimastix</taxon>
    </lineage>
</organism>
<proteinExistence type="inferred from homology"/>
<evidence type="ECO:0000259" key="5">
    <source>
        <dbReference type="SMART" id="SM00903"/>
    </source>
</evidence>
<dbReference type="OrthoDB" id="10250990at2759"/>
<dbReference type="SMART" id="SM00903">
    <property type="entry name" value="Flavin_Reduct"/>
    <property type="match status" value="1"/>
</dbReference>
<feature type="domain" description="Flavin reductase like" evidence="5">
    <location>
        <begin position="90"/>
        <end position="249"/>
    </location>
</feature>
<sequence>MSLSIVRPLIKLPTSVNTISAIGRTISSRRNFSNTTPNQFLFNKKLNKVEFEKVQIPNANFKMGTPQPIPKGKSIELEPKNVNNMLGFFLGALPSSISLVSSISPEGIPNAAPFALCNCISYNPPVICLTVGKNPDGSVKDTQVNIDANNEFAVNVVSKWFFESSLTAAAPFPHEISEFDKVGFTKKSSSVIKTPLVGQSAISFECKVISRNAFTDKNGTETAVAYNGEVVKIHVNDEVYDVKSGNFNYDNLKLMLSLGDHYSKINNIIDINSSN</sequence>
<dbReference type="GO" id="GO:0010181">
    <property type="term" value="F:FMN binding"/>
    <property type="evidence" value="ECO:0007669"/>
    <property type="project" value="InterPro"/>
</dbReference>
<evidence type="ECO:0000256" key="1">
    <source>
        <dbReference type="ARBA" id="ARBA00001917"/>
    </source>
</evidence>
<comment type="similarity">
    <text evidence="4">Belongs to the flavoredoxin family.</text>
</comment>
<evidence type="ECO:0000256" key="4">
    <source>
        <dbReference type="ARBA" id="ARBA00038054"/>
    </source>
</evidence>
<evidence type="ECO:0000313" key="6">
    <source>
        <dbReference type="EMBL" id="ORY21388.1"/>
    </source>
</evidence>
<dbReference type="AlphaFoldDB" id="A0A1Y2AFK4"/>
<dbReference type="PANTHER" id="PTHR33798">
    <property type="entry name" value="FLAVOPROTEIN OXYGENASE"/>
    <property type="match status" value="1"/>
</dbReference>
<dbReference type="EMBL" id="MCOG01000266">
    <property type="protein sequence ID" value="ORY21388.1"/>
    <property type="molecule type" value="Genomic_DNA"/>
</dbReference>
<dbReference type="Gene3D" id="2.30.110.10">
    <property type="entry name" value="Electron Transport, Fmn-binding Protein, Chain A"/>
    <property type="match status" value="1"/>
</dbReference>
<reference evidence="6 7" key="1">
    <citation type="submission" date="2016-08" db="EMBL/GenBank/DDBJ databases">
        <title>A Parts List for Fungal Cellulosomes Revealed by Comparative Genomics.</title>
        <authorList>
            <consortium name="DOE Joint Genome Institute"/>
            <person name="Haitjema C.H."/>
            <person name="Gilmore S.P."/>
            <person name="Henske J.K."/>
            <person name="Solomon K.V."/>
            <person name="De Groot R."/>
            <person name="Kuo A."/>
            <person name="Mondo S.J."/>
            <person name="Salamov A.A."/>
            <person name="Labutti K."/>
            <person name="Zhao Z."/>
            <person name="Chiniquy J."/>
            <person name="Barry K."/>
            <person name="Brewer H.M."/>
            <person name="Purvine S.O."/>
            <person name="Wright A.T."/>
            <person name="Boxma B."/>
            <person name="Van Alen T."/>
            <person name="Hackstein J.H."/>
            <person name="Baker S.E."/>
            <person name="Grigoriev I.V."/>
            <person name="O'Malley M.A."/>
        </authorList>
    </citation>
    <scope>NUCLEOTIDE SEQUENCE [LARGE SCALE GENOMIC DNA]</scope>
    <source>
        <strain evidence="6 7">G1</strain>
    </source>
</reference>
<evidence type="ECO:0000256" key="3">
    <source>
        <dbReference type="ARBA" id="ARBA00022643"/>
    </source>
</evidence>
<dbReference type="SUPFAM" id="SSF50475">
    <property type="entry name" value="FMN-binding split barrel"/>
    <property type="match status" value="1"/>
</dbReference>
<evidence type="ECO:0000256" key="2">
    <source>
        <dbReference type="ARBA" id="ARBA00022630"/>
    </source>
</evidence>
<keyword evidence="3" id="KW-0288">FMN</keyword>
<keyword evidence="2" id="KW-0285">Flavoprotein</keyword>
<comment type="cofactor">
    <cofactor evidence="1">
        <name>FMN</name>
        <dbReference type="ChEBI" id="CHEBI:58210"/>
    </cofactor>
</comment>
<accession>A0A1Y2AFK4</accession>
<dbReference type="InterPro" id="IPR012349">
    <property type="entry name" value="Split_barrel_FMN-bd"/>
</dbReference>
<name>A0A1Y2AFK4_9FUNG</name>
<dbReference type="InterPro" id="IPR002563">
    <property type="entry name" value="Flavin_Rdtase-like_dom"/>
</dbReference>
<dbReference type="PANTHER" id="PTHR33798:SF5">
    <property type="entry name" value="FLAVIN REDUCTASE LIKE DOMAIN-CONTAINING PROTEIN"/>
    <property type="match status" value="1"/>
</dbReference>
<evidence type="ECO:0000313" key="7">
    <source>
        <dbReference type="Proteomes" id="UP000193920"/>
    </source>
</evidence>
<protein>
    <recommendedName>
        <fullName evidence="5">Flavin reductase like domain-containing protein</fullName>
    </recommendedName>
</protein>
<keyword evidence="7" id="KW-1185">Reference proteome</keyword>